<keyword evidence="2" id="KW-0614">Plasmid</keyword>
<dbReference type="RefSeq" id="WP_185269958.1">
    <property type="nucleotide sequence ID" value="NZ_CP055155.1"/>
</dbReference>
<keyword evidence="3" id="KW-1185">Reference proteome</keyword>
<dbReference type="Pfam" id="PF13460">
    <property type="entry name" value="NAD_binding_10"/>
    <property type="match status" value="1"/>
</dbReference>
<evidence type="ECO:0000313" key="3">
    <source>
        <dbReference type="Proteomes" id="UP000515237"/>
    </source>
</evidence>
<name>A0A7G7G2K8_9BACT</name>
<dbReference type="KEGG" id="aswu:HUW51_01145"/>
<proteinExistence type="predicted"/>
<evidence type="ECO:0000313" key="2">
    <source>
        <dbReference type="EMBL" id="QNF31392.1"/>
    </source>
</evidence>
<protein>
    <submittedName>
        <fullName evidence="2">NAD(P)H-binding protein</fullName>
    </submittedName>
</protein>
<dbReference type="PANTHER" id="PTHR15020">
    <property type="entry name" value="FLAVIN REDUCTASE-RELATED"/>
    <property type="match status" value="1"/>
</dbReference>
<dbReference type="EMBL" id="CP055155">
    <property type="protein sequence ID" value="QNF31392.1"/>
    <property type="molecule type" value="Genomic_DNA"/>
</dbReference>
<dbReference type="InterPro" id="IPR036291">
    <property type="entry name" value="NAD(P)-bd_dom_sf"/>
</dbReference>
<organism evidence="2 3">
    <name type="scientific">Adhaeribacter swui</name>
    <dbReference type="NCBI Taxonomy" id="2086471"/>
    <lineage>
        <taxon>Bacteria</taxon>
        <taxon>Pseudomonadati</taxon>
        <taxon>Bacteroidota</taxon>
        <taxon>Cytophagia</taxon>
        <taxon>Cytophagales</taxon>
        <taxon>Hymenobacteraceae</taxon>
        <taxon>Adhaeribacter</taxon>
    </lineage>
</organism>
<feature type="domain" description="NAD(P)-binding" evidence="1">
    <location>
        <begin position="8"/>
        <end position="187"/>
    </location>
</feature>
<dbReference type="InterPro" id="IPR016040">
    <property type="entry name" value="NAD(P)-bd_dom"/>
</dbReference>
<dbReference type="Gene3D" id="3.40.50.720">
    <property type="entry name" value="NAD(P)-binding Rossmann-like Domain"/>
    <property type="match status" value="1"/>
</dbReference>
<evidence type="ECO:0000259" key="1">
    <source>
        <dbReference type="Pfam" id="PF13460"/>
    </source>
</evidence>
<accession>A0A7G7G2K8</accession>
<dbReference type="AlphaFoldDB" id="A0A7G7G2K8"/>
<reference evidence="2 3" key="1">
    <citation type="journal article" date="2018" name="Int. J. Syst. Evol. Microbiol.">
        <title>Adhaeribacter swui sp. nov., isolated from wet mud.</title>
        <authorList>
            <person name="Kim D.U."/>
            <person name="Kim K.W."/>
            <person name="Kang M.S."/>
            <person name="Kim J.Y."/>
            <person name="Jang J.H."/>
            <person name="Kim M.K."/>
        </authorList>
    </citation>
    <scope>NUCLEOTIDE SEQUENCE [LARGE SCALE GENOMIC DNA]</scope>
    <source>
        <strain evidence="2 3">KCTC 52873</strain>
        <plasmid evidence="2">unnamed2</plasmid>
    </source>
</reference>
<dbReference type="PANTHER" id="PTHR15020:SF50">
    <property type="entry name" value="UPF0659 PROTEIN YMR090W"/>
    <property type="match status" value="1"/>
</dbReference>
<dbReference type="Proteomes" id="UP000515237">
    <property type="component" value="Plasmid unnamed2"/>
</dbReference>
<dbReference type="SUPFAM" id="SSF51735">
    <property type="entry name" value="NAD(P)-binding Rossmann-fold domains"/>
    <property type="match status" value="1"/>
</dbReference>
<sequence length="212" mass="23585">MTNVLILGAGGQVARHVIERVISNDSIHLTLYMRDTSRLNYLEASQINLIEGDLLHTEKLHEAMQGQDLVYVNINGQEDILAEQTVQAMQATGIKRIVFIAAIGIYSEVPGAFGQWNQQMIGPILERYKKATNLIESSSLDYTILRPTWYTDKDEVDYIITQKGETVIGTEISRKSVADLVVKIIEDLNLHVGESLGLEKPGTEGDKPAFKS</sequence>
<geneLocation type="plasmid" evidence="2 3">
    <name>unnamed2</name>
</geneLocation>
<gene>
    <name evidence="2" type="ORF">HUW51_01145</name>
</gene>